<evidence type="ECO:0000259" key="3">
    <source>
        <dbReference type="PROSITE" id="PS50893"/>
    </source>
</evidence>
<evidence type="ECO:0000313" key="4">
    <source>
        <dbReference type="EMBL" id="GCD08761.1"/>
    </source>
</evidence>
<dbReference type="FunFam" id="3.40.50.300:FF:000011">
    <property type="entry name" value="Putative ABC transporter ATP-binding component"/>
    <property type="match status" value="1"/>
</dbReference>
<comment type="caution">
    <text evidence="4">The sequence shown here is derived from an EMBL/GenBank/DDBJ whole genome shotgun (WGS) entry which is preliminary data.</text>
</comment>
<proteinExistence type="predicted"/>
<name>A0A401UGS6_9CLOT</name>
<dbReference type="PROSITE" id="PS00211">
    <property type="entry name" value="ABC_TRANSPORTER_1"/>
    <property type="match status" value="1"/>
</dbReference>
<evidence type="ECO:0000256" key="2">
    <source>
        <dbReference type="ARBA" id="ARBA00022840"/>
    </source>
</evidence>
<dbReference type="PANTHER" id="PTHR42855:SF2">
    <property type="entry name" value="DRUG RESISTANCE ABC TRANSPORTER,ATP-BINDING PROTEIN"/>
    <property type="match status" value="1"/>
</dbReference>
<evidence type="ECO:0000256" key="1">
    <source>
        <dbReference type="ARBA" id="ARBA00022741"/>
    </source>
</evidence>
<dbReference type="EMBL" id="BHYK01000002">
    <property type="protein sequence ID" value="GCD08761.1"/>
    <property type="molecule type" value="Genomic_DNA"/>
</dbReference>
<dbReference type="GO" id="GO:0005524">
    <property type="term" value="F:ATP binding"/>
    <property type="evidence" value="ECO:0007669"/>
    <property type="project" value="UniProtKB-KW"/>
</dbReference>
<dbReference type="Pfam" id="PF12848">
    <property type="entry name" value="ABC_tran_Xtn"/>
    <property type="match status" value="1"/>
</dbReference>
<dbReference type="AlphaFoldDB" id="A0A401UGS6"/>
<dbReference type="InterPro" id="IPR017871">
    <property type="entry name" value="ABC_transporter-like_CS"/>
</dbReference>
<evidence type="ECO:0000313" key="5">
    <source>
        <dbReference type="Proteomes" id="UP000287872"/>
    </source>
</evidence>
<dbReference type="InterPro" id="IPR051309">
    <property type="entry name" value="ABCF_ATPase"/>
</dbReference>
<dbReference type="NCBIfam" id="NF000355">
    <property type="entry name" value="ribo_prot_ABC_F"/>
    <property type="match status" value="1"/>
</dbReference>
<dbReference type="Pfam" id="PF00005">
    <property type="entry name" value="ABC_tran"/>
    <property type="match status" value="2"/>
</dbReference>
<organism evidence="4 5">
    <name type="scientific">Clostridium tagluense</name>
    <dbReference type="NCBI Taxonomy" id="360422"/>
    <lineage>
        <taxon>Bacteria</taxon>
        <taxon>Bacillati</taxon>
        <taxon>Bacillota</taxon>
        <taxon>Clostridia</taxon>
        <taxon>Eubacteriales</taxon>
        <taxon>Clostridiaceae</taxon>
        <taxon>Clostridium</taxon>
    </lineage>
</organism>
<reference evidence="4 5" key="1">
    <citation type="submission" date="2018-11" db="EMBL/GenBank/DDBJ databases">
        <title>Genome sequencing and assembly of Clostridium tagluense strain A121.</title>
        <authorList>
            <person name="Murakami T."/>
            <person name="Segawa T."/>
            <person name="Shcherbakova V.A."/>
            <person name="Mori H."/>
            <person name="Yoshimura Y."/>
        </authorList>
    </citation>
    <scope>NUCLEOTIDE SEQUENCE [LARGE SCALE GENOMIC DNA]</scope>
    <source>
        <strain evidence="4 5">A121</strain>
    </source>
</reference>
<dbReference type="InterPro" id="IPR032781">
    <property type="entry name" value="ABC_tran_Xtn"/>
</dbReference>
<accession>A0A401UGS6</accession>
<sequence length="537" mass="61686">MIELSLRNIEKYYGATRVLEDITFNVKTGQKIGIVGLNGSGKTTLFKVICGTEKYENGKIDIRKNATIGYLEQMPETLEKYKVIDILRLAFEEVLDVRSKIVNLENKMQILQGKSLENAISKYGVLQGKFEHMGGYDIDTNIKYVCMGLKIDDDMKARIFNTLSGGEKTTILLGKILLQKADILLLDEPSNHLDIQAIEWLEGYLKEYEGAVLIISHDRYFMDRVVKKIVEIEKGKSTIYHGNYSYYIKDKRNRYNRKLSLYNIQNKKMMTIKNSIDRLRRWEMRGGSGKFYIKAASMQKRLDKIVKMEKPSLENKKINIDFALRDKEVNEVLEIVGLSKSFHNKMLFENLNLKVEYGDRLAIVGRNGTGKSTLAKMLVKECKADEGIIRYGEEVKIGYLAQNVTFTSNEQTVLEAFREDLAISQQKARSALAKFLFTKDDVFKTIGTLSGGERSRLRLCKLMQQDINLLILDEPTNHFDINSREMIEKSLMNFEGTIICISHDRYFINKIAEKVIELTKDGACQYKIKETSEIMGK</sequence>
<dbReference type="InterPro" id="IPR003439">
    <property type="entry name" value="ABC_transporter-like_ATP-bd"/>
</dbReference>
<gene>
    <name evidence="4" type="ORF">Ctaglu_03840</name>
</gene>
<keyword evidence="1" id="KW-0547">Nucleotide-binding</keyword>
<dbReference type="Proteomes" id="UP000287872">
    <property type="component" value="Unassembled WGS sequence"/>
</dbReference>
<protein>
    <submittedName>
        <fullName evidence="4">ABC transporter ATP-binding protein</fullName>
    </submittedName>
</protein>
<dbReference type="PROSITE" id="PS50893">
    <property type="entry name" value="ABC_TRANSPORTER_2"/>
    <property type="match status" value="2"/>
</dbReference>
<feature type="domain" description="ABC transporter" evidence="3">
    <location>
        <begin position="333"/>
        <end position="531"/>
    </location>
</feature>
<dbReference type="OrthoDB" id="9801441at2"/>
<dbReference type="SUPFAM" id="SSF52540">
    <property type="entry name" value="P-loop containing nucleoside triphosphate hydrolases"/>
    <property type="match status" value="2"/>
</dbReference>
<dbReference type="GO" id="GO:0016887">
    <property type="term" value="F:ATP hydrolysis activity"/>
    <property type="evidence" value="ECO:0007669"/>
    <property type="project" value="InterPro"/>
</dbReference>
<feature type="domain" description="ABC transporter" evidence="3">
    <location>
        <begin position="4"/>
        <end position="259"/>
    </location>
</feature>
<dbReference type="InterPro" id="IPR027417">
    <property type="entry name" value="P-loop_NTPase"/>
</dbReference>
<dbReference type="CDD" id="cd03221">
    <property type="entry name" value="ABCF_EF-3"/>
    <property type="match status" value="2"/>
</dbReference>
<keyword evidence="5" id="KW-1185">Reference proteome</keyword>
<dbReference type="RefSeq" id="WP_124997531.1">
    <property type="nucleotide sequence ID" value="NZ_BHYK01000002.1"/>
</dbReference>
<keyword evidence="2 4" id="KW-0067">ATP-binding</keyword>
<dbReference type="InterPro" id="IPR003593">
    <property type="entry name" value="AAA+_ATPase"/>
</dbReference>
<dbReference type="Gene3D" id="3.40.50.300">
    <property type="entry name" value="P-loop containing nucleotide triphosphate hydrolases"/>
    <property type="match status" value="2"/>
</dbReference>
<dbReference type="SMART" id="SM00382">
    <property type="entry name" value="AAA"/>
    <property type="match status" value="2"/>
</dbReference>
<dbReference type="PANTHER" id="PTHR42855">
    <property type="entry name" value="ABC TRANSPORTER ATP-BINDING SUBUNIT"/>
    <property type="match status" value="1"/>
</dbReference>